<keyword evidence="3" id="KW-0238">DNA-binding</keyword>
<dbReference type="PANTHER" id="PTHR37478">
    <property type="match status" value="1"/>
</dbReference>
<reference evidence="3 4" key="1">
    <citation type="submission" date="2016-11" db="EMBL/GenBank/DDBJ databases">
        <authorList>
            <person name="Jaros S."/>
            <person name="Januszkiewicz K."/>
            <person name="Wedrychowicz H."/>
        </authorList>
    </citation>
    <scope>NUCLEOTIDE SEQUENCE [LARGE SCALE GENOMIC DNA]</scope>
    <source>
        <strain evidence="3 4">DSM 3090</strain>
    </source>
</reference>
<dbReference type="Pfam" id="PF02001">
    <property type="entry name" value="DUF134"/>
    <property type="match status" value="1"/>
</dbReference>
<dbReference type="STRING" id="1121331.SAMN02745248_00375"/>
<dbReference type="RefSeq" id="WP_072901700.1">
    <property type="nucleotide sequence ID" value="NZ_FRAD01000004.1"/>
</dbReference>
<name>A0A1M6K8X6_9CLOT</name>
<dbReference type="InterPro" id="IPR002852">
    <property type="entry name" value="UPF0251"/>
</dbReference>
<dbReference type="GO" id="GO:0003677">
    <property type="term" value="F:DNA binding"/>
    <property type="evidence" value="ECO:0007669"/>
    <property type="project" value="UniProtKB-KW"/>
</dbReference>
<accession>A0A1M6K8X6</accession>
<dbReference type="InterPro" id="IPR013324">
    <property type="entry name" value="RNA_pol_sigma_r3/r4-like"/>
</dbReference>
<dbReference type="PANTHER" id="PTHR37478:SF2">
    <property type="entry name" value="UPF0251 PROTEIN TK0562"/>
    <property type="match status" value="1"/>
</dbReference>
<organism evidence="3 4">
    <name type="scientific">Hathewaya proteolytica DSM 3090</name>
    <dbReference type="NCBI Taxonomy" id="1121331"/>
    <lineage>
        <taxon>Bacteria</taxon>
        <taxon>Bacillati</taxon>
        <taxon>Bacillota</taxon>
        <taxon>Clostridia</taxon>
        <taxon>Eubacteriales</taxon>
        <taxon>Clostridiaceae</taxon>
        <taxon>Hathewaya</taxon>
    </lineage>
</organism>
<comment type="similarity">
    <text evidence="1 2">Belongs to the UPF0251 family.</text>
</comment>
<evidence type="ECO:0000256" key="2">
    <source>
        <dbReference type="HAMAP-Rule" id="MF_00674"/>
    </source>
</evidence>
<dbReference type="Proteomes" id="UP000183952">
    <property type="component" value="Unassembled WGS sequence"/>
</dbReference>
<keyword evidence="4" id="KW-1185">Reference proteome</keyword>
<evidence type="ECO:0000256" key="1">
    <source>
        <dbReference type="ARBA" id="ARBA00009350"/>
    </source>
</evidence>
<dbReference type="OrthoDB" id="280278at2"/>
<dbReference type="AlphaFoldDB" id="A0A1M6K8X6"/>
<protein>
    <recommendedName>
        <fullName evidence="2">UPF0251 protein SAMN02745248_00375</fullName>
    </recommendedName>
</protein>
<proteinExistence type="inferred from homology"/>
<evidence type="ECO:0000313" key="3">
    <source>
        <dbReference type="EMBL" id="SHJ55307.1"/>
    </source>
</evidence>
<dbReference type="HAMAP" id="MF_00674">
    <property type="entry name" value="UPF0251"/>
    <property type="match status" value="1"/>
</dbReference>
<evidence type="ECO:0000313" key="4">
    <source>
        <dbReference type="Proteomes" id="UP000183952"/>
    </source>
</evidence>
<gene>
    <name evidence="3" type="ORF">SAMN02745248_00375</name>
</gene>
<dbReference type="EMBL" id="FRAD01000004">
    <property type="protein sequence ID" value="SHJ55307.1"/>
    <property type="molecule type" value="Genomic_DNA"/>
</dbReference>
<dbReference type="Gene3D" id="1.10.10.60">
    <property type="entry name" value="Homeodomain-like"/>
    <property type="match status" value="1"/>
</dbReference>
<sequence length="121" mass="13983">MPRPRKCRRVCGLPQSNIFGPLCDPRNDENTIFMTVDEYETIRLMDMESMTQEQCAEQMQVARTTVQRIYNDARKKIALALVKGQFLKIQGGDFRLCSKSHLCDGVQCPCKCRCKCEEKKE</sequence>
<dbReference type="SUPFAM" id="SSF88659">
    <property type="entry name" value="Sigma3 and sigma4 domains of RNA polymerase sigma factors"/>
    <property type="match status" value="1"/>
</dbReference>